<proteinExistence type="predicted"/>
<accession>A0AAQ3PEH1</accession>
<dbReference type="EMBL" id="CP144745">
    <property type="protein sequence ID" value="WVZ49705.1"/>
    <property type="molecule type" value="Genomic_DNA"/>
</dbReference>
<feature type="domain" description="Retrovirus-related Pol polyprotein from transposon TNT 1-94-like beta-barrel" evidence="1">
    <location>
        <begin position="413"/>
        <end position="488"/>
    </location>
</feature>
<sequence length="534" mass="57635">MEGGGTSENAGKADWFVATFCTNHMTGDWTLISDPVPMGNQVVKAGEGEGLQVRGKGSVNTGTVVLPDVWYVPGLNRNLVSVGQLTKYRGLVVEMGGGMCHISRHGSVLGRAPLRSDMKYVVDFLKIELNYSTSENAGKADWSIATRCINHMTGDPALISDLVPVVESGDGAGLQVHGRGSVNTGTVVLPDVWYVPGLDRNLVSVVQLLTRDHPGLVVGLTDDDDDDLAFCYMPMIATIPPIPMDPRPSNILLVDYFRAKLSNFGCPHNSPRDVEFTVTASAKGGTEIKIGSNVIHVPKYSSVRHPLVQMVLFACKKFDDSCYCLKSISPKSIYDMAMRLCSSVWTIVCGTDWISASRKSDSPKMGTISEFDTMNYIGWRKEPTENQSHHSDPDSSRAEHGIKAVGTKTPAAWVVATGAPHHATGDRGLLSGFITKHNDQFVHAADGVPMKVLARGAMVSDAVVLPDVWFVPGLTANLVSVSQLTELDYSVGFGCGECCISAAGKVVGKAHRQDGGLYVLDFLKFNEQEEMWNA</sequence>
<name>A0AAQ3PEH1_PASNO</name>
<reference evidence="2 3" key="1">
    <citation type="submission" date="2024-02" db="EMBL/GenBank/DDBJ databases">
        <title>High-quality chromosome-scale genome assembly of Pensacola bahiagrass (Paspalum notatum Flugge var. saurae).</title>
        <authorList>
            <person name="Vega J.M."/>
            <person name="Podio M."/>
            <person name="Orjuela J."/>
            <person name="Siena L.A."/>
            <person name="Pessino S.C."/>
            <person name="Combes M.C."/>
            <person name="Mariac C."/>
            <person name="Albertini E."/>
            <person name="Pupilli F."/>
            <person name="Ortiz J.P.A."/>
            <person name="Leblanc O."/>
        </authorList>
    </citation>
    <scope>NUCLEOTIDE SEQUENCE [LARGE SCALE GENOMIC DNA]</scope>
    <source>
        <strain evidence="2">R1</strain>
        <tissue evidence="2">Leaf</tissue>
    </source>
</reference>
<feature type="domain" description="Retrovirus-related Pol polyprotein from transposon TNT 1-94-like beta-barrel" evidence="1">
    <location>
        <begin position="142"/>
        <end position="210"/>
    </location>
</feature>
<evidence type="ECO:0000313" key="3">
    <source>
        <dbReference type="Proteomes" id="UP001341281"/>
    </source>
</evidence>
<dbReference type="InterPro" id="IPR054722">
    <property type="entry name" value="PolX-like_BBD"/>
</dbReference>
<gene>
    <name evidence="2" type="ORF">U9M48_001037</name>
</gene>
<dbReference type="AlphaFoldDB" id="A0AAQ3PEH1"/>
<organism evidence="2 3">
    <name type="scientific">Paspalum notatum var. saurae</name>
    <dbReference type="NCBI Taxonomy" id="547442"/>
    <lineage>
        <taxon>Eukaryota</taxon>
        <taxon>Viridiplantae</taxon>
        <taxon>Streptophyta</taxon>
        <taxon>Embryophyta</taxon>
        <taxon>Tracheophyta</taxon>
        <taxon>Spermatophyta</taxon>
        <taxon>Magnoliopsida</taxon>
        <taxon>Liliopsida</taxon>
        <taxon>Poales</taxon>
        <taxon>Poaceae</taxon>
        <taxon>PACMAD clade</taxon>
        <taxon>Panicoideae</taxon>
        <taxon>Andropogonodae</taxon>
        <taxon>Paspaleae</taxon>
        <taxon>Paspalinae</taxon>
        <taxon>Paspalum</taxon>
    </lineage>
</organism>
<dbReference type="PANTHER" id="PTHR47592">
    <property type="entry name" value="PBF68 PROTEIN"/>
    <property type="match status" value="1"/>
</dbReference>
<evidence type="ECO:0000313" key="2">
    <source>
        <dbReference type="EMBL" id="WVZ49705.1"/>
    </source>
</evidence>
<evidence type="ECO:0000259" key="1">
    <source>
        <dbReference type="Pfam" id="PF22936"/>
    </source>
</evidence>
<protein>
    <recommendedName>
        <fullName evidence="1">Retrovirus-related Pol polyprotein from transposon TNT 1-94-like beta-barrel domain-containing protein</fullName>
    </recommendedName>
</protein>
<keyword evidence="3" id="KW-1185">Reference proteome</keyword>
<dbReference type="Pfam" id="PF22936">
    <property type="entry name" value="Pol_BBD"/>
    <property type="match status" value="3"/>
</dbReference>
<feature type="domain" description="Retrovirus-related Pol polyprotein from transposon TNT 1-94-like beta-barrel" evidence="1">
    <location>
        <begin position="15"/>
        <end position="87"/>
    </location>
</feature>
<dbReference type="PANTHER" id="PTHR47592:SF30">
    <property type="entry name" value="CCHC-TYPE DOMAIN-CONTAINING PROTEIN"/>
    <property type="match status" value="1"/>
</dbReference>
<dbReference type="Proteomes" id="UP001341281">
    <property type="component" value="Chromosome 01"/>
</dbReference>